<dbReference type="InterPro" id="IPR055372">
    <property type="entry name" value="CBM96"/>
</dbReference>
<protein>
    <recommendedName>
        <fullName evidence="5">Carbohydrate-binding module family 96 domain-containing protein</fullName>
    </recommendedName>
</protein>
<proteinExistence type="predicted"/>
<dbReference type="AlphaFoldDB" id="A0A9W8I571"/>
<keyword evidence="7" id="KW-1185">Reference proteome</keyword>
<organism evidence="6 7">
    <name type="scientific">Coemansia brasiliensis</name>
    <dbReference type="NCBI Taxonomy" id="2650707"/>
    <lineage>
        <taxon>Eukaryota</taxon>
        <taxon>Fungi</taxon>
        <taxon>Fungi incertae sedis</taxon>
        <taxon>Zoopagomycota</taxon>
        <taxon>Kickxellomycotina</taxon>
        <taxon>Kickxellomycetes</taxon>
        <taxon>Kickxellales</taxon>
        <taxon>Kickxellaceae</taxon>
        <taxon>Coemansia</taxon>
    </lineage>
</organism>
<evidence type="ECO:0000259" key="5">
    <source>
        <dbReference type="Pfam" id="PF24517"/>
    </source>
</evidence>
<evidence type="ECO:0000256" key="2">
    <source>
        <dbReference type="ARBA" id="ARBA00022525"/>
    </source>
</evidence>
<accession>A0A9W8I571</accession>
<sequence>MLFSNSIFVAVAITLLASVVPVYCAKIDTPAIKDSTILRSTVSCANCPESNCYKCTLGHEQTLEANTGGLAFIQSLIGFHMPVDASQVTNCTIQIPAFTTQHEYPLTVVVSQAAASDWDEDTVDGENAPAPGNQIAEAEVPAFANLGPVDITPACQSAVNGEFSVYFGSKTDHYKFWSKDSGNPAILHINYNEA</sequence>
<evidence type="ECO:0000313" key="7">
    <source>
        <dbReference type="Proteomes" id="UP001139887"/>
    </source>
</evidence>
<evidence type="ECO:0000256" key="1">
    <source>
        <dbReference type="ARBA" id="ARBA00004613"/>
    </source>
</evidence>
<dbReference type="OrthoDB" id="5555675at2759"/>
<gene>
    <name evidence="6" type="ORF">IWW36_004821</name>
</gene>
<dbReference type="GO" id="GO:0005576">
    <property type="term" value="C:extracellular region"/>
    <property type="evidence" value="ECO:0007669"/>
    <property type="project" value="UniProtKB-SubCell"/>
</dbReference>
<comment type="subcellular location">
    <subcellularLocation>
        <location evidence="1">Secreted</location>
    </subcellularLocation>
</comment>
<name>A0A9W8I571_9FUNG</name>
<comment type="caution">
    <text evidence="6">The sequence shown here is derived from an EMBL/GenBank/DDBJ whole genome shotgun (WGS) entry which is preliminary data.</text>
</comment>
<feature type="chain" id="PRO_5040999075" description="Carbohydrate-binding module family 96 domain-containing protein" evidence="4">
    <location>
        <begin position="25"/>
        <end position="194"/>
    </location>
</feature>
<dbReference type="EMBL" id="JANBUW010000826">
    <property type="protein sequence ID" value="KAJ2845338.1"/>
    <property type="molecule type" value="Genomic_DNA"/>
</dbReference>
<dbReference type="Pfam" id="PF24517">
    <property type="entry name" value="CBM96"/>
    <property type="match status" value="1"/>
</dbReference>
<feature type="domain" description="Carbohydrate-binding module family 96" evidence="5">
    <location>
        <begin position="73"/>
        <end position="189"/>
    </location>
</feature>
<keyword evidence="3 4" id="KW-0732">Signal</keyword>
<evidence type="ECO:0000313" key="6">
    <source>
        <dbReference type="EMBL" id="KAJ2845338.1"/>
    </source>
</evidence>
<dbReference type="Proteomes" id="UP001139887">
    <property type="component" value="Unassembled WGS sequence"/>
</dbReference>
<feature type="signal peptide" evidence="4">
    <location>
        <begin position="1"/>
        <end position="24"/>
    </location>
</feature>
<evidence type="ECO:0000256" key="4">
    <source>
        <dbReference type="SAM" id="SignalP"/>
    </source>
</evidence>
<reference evidence="6" key="1">
    <citation type="submission" date="2022-07" db="EMBL/GenBank/DDBJ databases">
        <title>Phylogenomic reconstructions and comparative analyses of Kickxellomycotina fungi.</title>
        <authorList>
            <person name="Reynolds N.K."/>
            <person name="Stajich J.E."/>
            <person name="Barry K."/>
            <person name="Grigoriev I.V."/>
            <person name="Crous P."/>
            <person name="Smith M.E."/>
        </authorList>
    </citation>
    <scope>NUCLEOTIDE SEQUENCE</scope>
    <source>
        <strain evidence="6">NRRL 1566</strain>
    </source>
</reference>
<keyword evidence="2" id="KW-0964">Secreted</keyword>
<evidence type="ECO:0000256" key="3">
    <source>
        <dbReference type="ARBA" id="ARBA00022729"/>
    </source>
</evidence>